<evidence type="ECO:0008006" key="4">
    <source>
        <dbReference type="Google" id="ProtNLM"/>
    </source>
</evidence>
<dbReference type="InterPro" id="IPR006175">
    <property type="entry name" value="YjgF/YER057c/UK114"/>
</dbReference>
<gene>
    <name evidence="2" type="ORF">ABVK25_012519</name>
</gene>
<organism evidence="2 3">
    <name type="scientific">Lepraria finkii</name>
    <dbReference type="NCBI Taxonomy" id="1340010"/>
    <lineage>
        <taxon>Eukaryota</taxon>
        <taxon>Fungi</taxon>
        <taxon>Dikarya</taxon>
        <taxon>Ascomycota</taxon>
        <taxon>Pezizomycotina</taxon>
        <taxon>Lecanoromycetes</taxon>
        <taxon>OSLEUM clade</taxon>
        <taxon>Lecanoromycetidae</taxon>
        <taxon>Lecanorales</taxon>
        <taxon>Lecanorineae</taxon>
        <taxon>Stereocaulaceae</taxon>
        <taxon>Lepraria</taxon>
    </lineage>
</organism>
<dbReference type="Proteomes" id="UP001590951">
    <property type="component" value="Unassembled WGS sequence"/>
</dbReference>
<accession>A0ABR4AJW8</accession>
<dbReference type="SUPFAM" id="SSF55298">
    <property type="entry name" value="YjgF-like"/>
    <property type="match status" value="1"/>
</dbReference>
<name>A0ABR4AJW8_9LECA</name>
<dbReference type="InterPro" id="IPR019897">
    <property type="entry name" value="RidA_CS"/>
</dbReference>
<dbReference type="CDD" id="cd00448">
    <property type="entry name" value="YjgF_YER057c_UK114_family"/>
    <property type="match status" value="1"/>
</dbReference>
<proteinExistence type="inferred from homology"/>
<dbReference type="NCBIfam" id="TIGR00004">
    <property type="entry name" value="Rid family detoxifying hydrolase"/>
    <property type="match status" value="1"/>
</dbReference>
<dbReference type="InterPro" id="IPR006056">
    <property type="entry name" value="RidA"/>
</dbReference>
<protein>
    <recommendedName>
        <fullName evidence="4">YjgF-like protein</fullName>
    </recommendedName>
</protein>
<evidence type="ECO:0000256" key="1">
    <source>
        <dbReference type="ARBA" id="ARBA00010552"/>
    </source>
</evidence>
<comment type="similarity">
    <text evidence="1">Belongs to the RutC family.</text>
</comment>
<dbReference type="PANTHER" id="PTHR11803">
    <property type="entry name" value="2-IMINOBUTANOATE/2-IMINOPROPANOATE DEAMINASE RIDA"/>
    <property type="match status" value="1"/>
</dbReference>
<evidence type="ECO:0000313" key="2">
    <source>
        <dbReference type="EMBL" id="KAL2043703.1"/>
    </source>
</evidence>
<comment type="caution">
    <text evidence="2">The sequence shown here is derived from an EMBL/GenBank/DDBJ whole genome shotgun (WGS) entry which is preliminary data.</text>
</comment>
<evidence type="ECO:0000313" key="3">
    <source>
        <dbReference type="Proteomes" id="UP001590951"/>
    </source>
</evidence>
<dbReference type="InterPro" id="IPR035959">
    <property type="entry name" value="RutC-like_sf"/>
</dbReference>
<dbReference type="PROSITE" id="PS01094">
    <property type="entry name" value="UPF0076"/>
    <property type="match status" value="1"/>
</dbReference>
<dbReference type="EMBL" id="JBHFEH010000236">
    <property type="protein sequence ID" value="KAL2043703.1"/>
    <property type="molecule type" value="Genomic_DNA"/>
</dbReference>
<dbReference type="Gene3D" id="3.30.1330.40">
    <property type="entry name" value="RutC-like"/>
    <property type="match status" value="1"/>
</dbReference>
<dbReference type="Pfam" id="PF01042">
    <property type="entry name" value="Ribonuc_L-PSP"/>
    <property type="match status" value="1"/>
</dbReference>
<dbReference type="PANTHER" id="PTHR11803:SF58">
    <property type="entry name" value="PROTEIN HMF1-RELATED"/>
    <property type="match status" value="1"/>
</dbReference>
<sequence>MHSTKPSPHAIPSTKNFDLTAQTSKTLLSCVYNALSPAQLPTSSPPPHSNNCKNSQAISTPHAIYVSGPLPALAAGSLPAGTLGYKASLCIQNLSAILKTAGSDLSKVVKMTVFLTDMKNFAEMNAEYEKHFGGTKPARSCVAVAQLPKGVEVEMECVALP</sequence>
<reference evidence="2 3" key="1">
    <citation type="submission" date="2024-09" db="EMBL/GenBank/DDBJ databases">
        <title>Rethinking Asexuality: The Enigmatic Case of Functional Sexual Genes in Lepraria (Stereocaulaceae).</title>
        <authorList>
            <person name="Doellman M."/>
            <person name="Sun Y."/>
            <person name="Barcenas-Pena A."/>
            <person name="Lumbsch H.T."/>
            <person name="Grewe F."/>
        </authorList>
    </citation>
    <scope>NUCLEOTIDE SEQUENCE [LARGE SCALE GENOMIC DNA]</scope>
    <source>
        <strain evidence="2 3">Grewe 0041</strain>
    </source>
</reference>
<keyword evidence="3" id="KW-1185">Reference proteome</keyword>